<dbReference type="Pfam" id="PF20700">
    <property type="entry name" value="Mutator"/>
    <property type="match status" value="1"/>
</dbReference>
<feature type="domain" description="Mutator-like transposase" evidence="1">
    <location>
        <begin position="38"/>
        <end position="196"/>
    </location>
</feature>
<dbReference type="Proteomes" id="UP001217089">
    <property type="component" value="Unassembled WGS sequence"/>
</dbReference>
<comment type="caution">
    <text evidence="2">The sequence shown here is derived from an EMBL/GenBank/DDBJ whole genome shotgun (WGS) entry which is preliminary data.</text>
</comment>
<proteinExistence type="predicted"/>
<reference evidence="2 3" key="1">
    <citation type="submission" date="2022-12" db="EMBL/GenBank/DDBJ databases">
        <title>Chromosome-level genome of Tegillarca granosa.</title>
        <authorList>
            <person name="Kim J."/>
        </authorList>
    </citation>
    <scope>NUCLEOTIDE SEQUENCE [LARGE SCALE GENOMIC DNA]</scope>
    <source>
        <strain evidence="2">Teg-2019</strain>
        <tissue evidence="2">Adductor muscle</tissue>
    </source>
</reference>
<evidence type="ECO:0000259" key="1">
    <source>
        <dbReference type="Pfam" id="PF20700"/>
    </source>
</evidence>
<keyword evidence="3" id="KW-1185">Reference proteome</keyword>
<protein>
    <recommendedName>
        <fullName evidence="1">Mutator-like transposase domain-containing protein</fullName>
    </recommendedName>
</protein>
<dbReference type="InterPro" id="IPR049012">
    <property type="entry name" value="Mutator_transp_dom"/>
</dbReference>
<organism evidence="2 3">
    <name type="scientific">Tegillarca granosa</name>
    <name type="common">Malaysian cockle</name>
    <name type="synonym">Anadara granosa</name>
    <dbReference type="NCBI Taxonomy" id="220873"/>
    <lineage>
        <taxon>Eukaryota</taxon>
        <taxon>Metazoa</taxon>
        <taxon>Spiralia</taxon>
        <taxon>Lophotrochozoa</taxon>
        <taxon>Mollusca</taxon>
        <taxon>Bivalvia</taxon>
        <taxon>Autobranchia</taxon>
        <taxon>Pteriomorphia</taxon>
        <taxon>Arcoida</taxon>
        <taxon>Arcoidea</taxon>
        <taxon>Arcidae</taxon>
        <taxon>Tegillarca</taxon>
    </lineage>
</organism>
<evidence type="ECO:0000313" key="2">
    <source>
        <dbReference type="EMBL" id="KAJ8304705.1"/>
    </source>
</evidence>
<dbReference type="EMBL" id="JARBDR010000903">
    <property type="protein sequence ID" value="KAJ8304705.1"/>
    <property type="molecule type" value="Genomic_DNA"/>
</dbReference>
<evidence type="ECO:0000313" key="3">
    <source>
        <dbReference type="Proteomes" id="UP001217089"/>
    </source>
</evidence>
<name>A0ABQ9EME2_TEGGR</name>
<gene>
    <name evidence="2" type="ORF">KUTeg_018288</name>
</gene>
<accession>A0ABQ9EME2</accession>
<sequence length="351" mass="38860">MANKNAKKRKGTFGLGRDITKHTITCKHLQHLPKGSPCSPPIKLLKEVRTTGLASVLLCACEGCKEKFRFKTSPQVPLQHSKHYDVNIRSVWGAIVTRNGESNLNELMGTRNSPGMSQQTFSVIEQEIGDLLSICVEEDLIQAGAEERRIAIEKGHYDDGVACITVIADGGWSKRSHWHSYNALGGVGVIIGAETECVNHICKCLRTNLEKLVDENLHYKGKGKLSKAARVKIVSAVRCANLLTTGENNSKSAATMRLEKLEKDIHNCVHHVFGDHRNCTDFCKVKNEEQHTATSTQIQLLRIIKKKNQEETGILKTLDALMIKDISLLLNRVAAKSSRLIGNYTTNLAES</sequence>